<keyword evidence="2" id="KW-0520">NAD</keyword>
<dbReference type="InterPro" id="IPR013328">
    <property type="entry name" value="6PGD_dom2"/>
</dbReference>
<dbReference type="PIRSF" id="PIRSF000103">
    <property type="entry name" value="HIBADH"/>
    <property type="match status" value="1"/>
</dbReference>
<dbReference type="InterPro" id="IPR015815">
    <property type="entry name" value="HIBADH-related"/>
</dbReference>
<evidence type="ECO:0000313" key="6">
    <source>
        <dbReference type="EMBL" id="PTM57253.1"/>
    </source>
</evidence>
<accession>A0A2T4Z5V1</accession>
<evidence type="ECO:0000259" key="5">
    <source>
        <dbReference type="Pfam" id="PF14833"/>
    </source>
</evidence>
<dbReference type="RefSeq" id="WP_108177127.1">
    <property type="nucleotide sequence ID" value="NZ_PZZL01000004.1"/>
</dbReference>
<dbReference type="SUPFAM" id="SSF51735">
    <property type="entry name" value="NAD(P)-binding Rossmann-fold domains"/>
    <property type="match status" value="1"/>
</dbReference>
<dbReference type="OrthoDB" id="9812907at2"/>
<evidence type="ECO:0000313" key="7">
    <source>
        <dbReference type="Proteomes" id="UP000241808"/>
    </source>
</evidence>
<dbReference type="GO" id="GO:0051287">
    <property type="term" value="F:NAD binding"/>
    <property type="evidence" value="ECO:0007669"/>
    <property type="project" value="InterPro"/>
</dbReference>
<evidence type="ECO:0000256" key="2">
    <source>
        <dbReference type="ARBA" id="ARBA00023027"/>
    </source>
</evidence>
<dbReference type="EMBL" id="PZZL01000004">
    <property type="protein sequence ID" value="PTM57253.1"/>
    <property type="molecule type" value="Genomic_DNA"/>
</dbReference>
<protein>
    <submittedName>
        <fullName evidence="6">3-hydroxyisobutyrate dehydrogenase</fullName>
    </submittedName>
</protein>
<gene>
    <name evidence="6" type="ORF">C8P69_104303</name>
</gene>
<feature type="domain" description="3-hydroxyisobutyrate dehydrogenase-like NAD-binding" evidence="5">
    <location>
        <begin position="165"/>
        <end position="286"/>
    </location>
</feature>
<proteinExistence type="predicted"/>
<dbReference type="SUPFAM" id="SSF48179">
    <property type="entry name" value="6-phosphogluconate dehydrogenase C-terminal domain-like"/>
    <property type="match status" value="1"/>
</dbReference>
<dbReference type="GO" id="GO:0016491">
    <property type="term" value="F:oxidoreductase activity"/>
    <property type="evidence" value="ECO:0007669"/>
    <property type="project" value="UniProtKB-KW"/>
</dbReference>
<evidence type="ECO:0000259" key="4">
    <source>
        <dbReference type="Pfam" id="PF03446"/>
    </source>
</evidence>
<name>A0A2T4Z5V1_9HYPH</name>
<dbReference type="InterPro" id="IPR036291">
    <property type="entry name" value="NAD(P)-bd_dom_sf"/>
</dbReference>
<dbReference type="AlphaFoldDB" id="A0A2T4Z5V1"/>
<dbReference type="InterPro" id="IPR008927">
    <property type="entry name" value="6-PGluconate_DH-like_C_sf"/>
</dbReference>
<feature type="active site" evidence="3">
    <location>
        <position position="171"/>
    </location>
</feature>
<dbReference type="Gene3D" id="3.40.50.720">
    <property type="entry name" value="NAD(P)-binding Rossmann-like Domain"/>
    <property type="match status" value="1"/>
</dbReference>
<keyword evidence="1" id="KW-0560">Oxidoreductase</keyword>
<dbReference type="Gene3D" id="1.10.1040.10">
    <property type="entry name" value="N-(1-d-carboxylethyl)-l-norvaline Dehydrogenase, domain 2"/>
    <property type="match status" value="1"/>
</dbReference>
<dbReference type="GO" id="GO:0050661">
    <property type="term" value="F:NADP binding"/>
    <property type="evidence" value="ECO:0007669"/>
    <property type="project" value="InterPro"/>
</dbReference>
<feature type="domain" description="6-phosphogluconate dehydrogenase NADP-binding" evidence="4">
    <location>
        <begin position="3"/>
        <end position="162"/>
    </location>
</feature>
<dbReference type="Pfam" id="PF03446">
    <property type="entry name" value="NAD_binding_2"/>
    <property type="match status" value="1"/>
</dbReference>
<comment type="caution">
    <text evidence="6">The sequence shown here is derived from an EMBL/GenBank/DDBJ whole genome shotgun (WGS) entry which is preliminary data.</text>
</comment>
<dbReference type="Pfam" id="PF14833">
    <property type="entry name" value="NAD_binding_11"/>
    <property type="match status" value="1"/>
</dbReference>
<organism evidence="6 7">
    <name type="scientific">Phreatobacter oligotrophus</name>
    <dbReference type="NCBI Taxonomy" id="1122261"/>
    <lineage>
        <taxon>Bacteria</taxon>
        <taxon>Pseudomonadati</taxon>
        <taxon>Pseudomonadota</taxon>
        <taxon>Alphaproteobacteria</taxon>
        <taxon>Hyphomicrobiales</taxon>
        <taxon>Phreatobacteraceae</taxon>
        <taxon>Phreatobacter</taxon>
    </lineage>
</organism>
<sequence length="295" mass="30438">MPTIGVAGLGRMGAAMAQRLIETGASVVVWNRSAEKCEPLRVRGATVAASPAALSSLCDVIITILTDAEAIETVYRGRDGLLSGAVAGKLFIEMSTVRPQTEQALARDVAAAGAAFVECPVGGTVGPALKGQLIGFAGGDAAAVERARPVLEALCRRFDHVGEVGAGSSFKLAINLPLAVYWQALGEAFALCEHLPIDRAKMIEIFQETSGAPNVLKARGATVAEALGGKALGPGFFDCDGMRKDLRTMIAEAGSKGYQLPVAGAALAVFDEASAAGWGGKDCMEMPTYTVKRGA</sequence>
<evidence type="ECO:0000256" key="3">
    <source>
        <dbReference type="PIRSR" id="PIRSR000103-1"/>
    </source>
</evidence>
<dbReference type="PANTHER" id="PTHR43580:SF2">
    <property type="entry name" value="CYTOKINE-LIKE NUCLEAR FACTOR N-PAC"/>
    <property type="match status" value="1"/>
</dbReference>
<dbReference type="InterPro" id="IPR029154">
    <property type="entry name" value="HIBADH-like_NADP-bd"/>
</dbReference>
<dbReference type="InterPro" id="IPR051265">
    <property type="entry name" value="HIBADH-related_NP60_sf"/>
</dbReference>
<reference evidence="6 7" key="1">
    <citation type="submission" date="2018-04" db="EMBL/GenBank/DDBJ databases">
        <title>Genomic Encyclopedia of Archaeal and Bacterial Type Strains, Phase II (KMG-II): from individual species to whole genera.</title>
        <authorList>
            <person name="Goeker M."/>
        </authorList>
    </citation>
    <scope>NUCLEOTIDE SEQUENCE [LARGE SCALE GENOMIC DNA]</scope>
    <source>
        <strain evidence="6 7">DSM 25521</strain>
    </source>
</reference>
<dbReference type="InterPro" id="IPR006115">
    <property type="entry name" value="6PGDH_NADP-bd"/>
</dbReference>
<keyword evidence="7" id="KW-1185">Reference proteome</keyword>
<dbReference type="Proteomes" id="UP000241808">
    <property type="component" value="Unassembled WGS sequence"/>
</dbReference>
<evidence type="ECO:0000256" key="1">
    <source>
        <dbReference type="ARBA" id="ARBA00023002"/>
    </source>
</evidence>
<dbReference type="PANTHER" id="PTHR43580">
    <property type="entry name" value="OXIDOREDUCTASE GLYR1-RELATED"/>
    <property type="match status" value="1"/>
</dbReference>